<comment type="subcellular location">
    <subcellularLocation>
        <location evidence="1">Membrane</location>
        <topology evidence="1">Multi-pass membrane protein</topology>
    </subcellularLocation>
</comment>
<evidence type="ECO:0000256" key="5">
    <source>
        <dbReference type="SAM" id="Phobius"/>
    </source>
</evidence>
<dbReference type="Pfam" id="PF00892">
    <property type="entry name" value="EamA"/>
    <property type="match status" value="2"/>
</dbReference>
<keyword evidence="8" id="KW-1185">Reference proteome</keyword>
<evidence type="ECO:0000259" key="6">
    <source>
        <dbReference type="Pfam" id="PF00892"/>
    </source>
</evidence>
<feature type="transmembrane region" description="Helical" evidence="5">
    <location>
        <begin position="246"/>
        <end position="268"/>
    </location>
</feature>
<evidence type="ECO:0000256" key="2">
    <source>
        <dbReference type="ARBA" id="ARBA00022692"/>
    </source>
</evidence>
<feature type="transmembrane region" description="Helical" evidence="5">
    <location>
        <begin position="7"/>
        <end position="27"/>
    </location>
</feature>
<dbReference type="Proteomes" id="UP000755104">
    <property type="component" value="Unassembled WGS sequence"/>
</dbReference>
<evidence type="ECO:0000256" key="4">
    <source>
        <dbReference type="ARBA" id="ARBA00023136"/>
    </source>
</evidence>
<feature type="transmembrane region" description="Helical" evidence="5">
    <location>
        <begin position="274"/>
        <end position="292"/>
    </location>
</feature>
<name>A0ABS7J2X9_9SPHN</name>
<feature type="domain" description="EamA" evidence="6">
    <location>
        <begin position="8"/>
        <end position="138"/>
    </location>
</feature>
<feature type="transmembrane region" description="Helical" evidence="5">
    <location>
        <begin position="149"/>
        <end position="169"/>
    </location>
</feature>
<feature type="transmembrane region" description="Helical" evidence="5">
    <location>
        <begin position="181"/>
        <end position="202"/>
    </location>
</feature>
<dbReference type="InterPro" id="IPR000620">
    <property type="entry name" value="EamA_dom"/>
</dbReference>
<proteinExistence type="predicted"/>
<keyword evidence="2 5" id="KW-0812">Transmembrane</keyword>
<keyword evidence="4 5" id="KW-0472">Membrane</keyword>
<feature type="transmembrane region" description="Helical" evidence="5">
    <location>
        <begin position="214"/>
        <end position="234"/>
    </location>
</feature>
<dbReference type="EMBL" id="JAIGNO010000002">
    <property type="protein sequence ID" value="MBX7481626.1"/>
    <property type="molecule type" value="Genomic_DNA"/>
</dbReference>
<comment type="caution">
    <text evidence="7">The sequence shown here is derived from an EMBL/GenBank/DDBJ whole genome shotgun (WGS) entry which is preliminary data.</text>
</comment>
<feature type="transmembrane region" description="Helical" evidence="5">
    <location>
        <begin position="90"/>
        <end position="112"/>
    </location>
</feature>
<keyword evidence="3 5" id="KW-1133">Transmembrane helix</keyword>
<feature type="transmembrane region" description="Helical" evidence="5">
    <location>
        <begin position="33"/>
        <end position="51"/>
    </location>
</feature>
<accession>A0ABS7J2X9</accession>
<evidence type="ECO:0000313" key="7">
    <source>
        <dbReference type="EMBL" id="MBX7481626.1"/>
    </source>
</evidence>
<feature type="domain" description="EamA" evidence="6">
    <location>
        <begin position="153"/>
        <end position="286"/>
    </location>
</feature>
<dbReference type="PANTHER" id="PTHR32322:SF9">
    <property type="entry name" value="AMINO-ACID METABOLITE EFFLUX PUMP-RELATED"/>
    <property type="match status" value="1"/>
</dbReference>
<evidence type="ECO:0000256" key="3">
    <source>
        <dbReference type="ARBA" id="ARBA00022989"/>
    </source>
</evidence>
<evidence type="ECO:0000313" key="8">
    <source>
        <dbReference type="Proteomes" id="UP000755104"/>
    </source>
</evidence>
<protein>
    <submittedName>
        <fullName evidence="7">EamA family transporter</fullName>
    </submittedName>
</protein>
<dbReference type="PANTHER" id="PTHR32322">
    <property type="entry name" value="INNER MEMBRANE TRANSPORTER"/>
    <property type="match status" value="1"/>
</dbReference>
<dbReference type="InterPro" id="IPR050638">
    <property type="entry name" value="AA-Vitamin_Transporters"/>
</dbReference>
<gene>
    <name evidence="7" type="ORF">K3174_03730</name>
</gene>
<sequence>MGLLEWAMLVLLSILWGGSFFFIEVALSDLPPFTLVFLRVSLAAGVLYLVVRATGARMPRDWRVWSAFAAMAVLNNVVPFSLLTWGQTQIASGLAAILNATTPLWTVVVAHALTSDEKLTAGKIAGLALGFLGVVLMFGTAALDGLGLAGLAQIACLVATLSYALAGIYGRRFRAMSVAPLATACGQLTAAAMMLLPVALLVDEPWRLAPPGTETWAAIGGLVLLSTAAAYVLYFRLLATAGATNLLLVTFLIPVTAILLGAFVLGEALEREHLLGMAFIAAGLIAIDGRVARAVRRLFSGKKDSTDPEYFQGRDI</sequence>
<dbReference type="InterPro" id="IPR037185">
    <property type="entry name" value="EmrE-like"/>
</dbReference>
<organism evidence="7 8">
    <name type="scientific">Qipengyuania qiaonensis</name>
    <dbReference type="NCBI Taxonomy" id="2867240"/>
    <lineage>
        <taxon>Bacteria</taxon>
        <taxon>Pseudomonadati</taxon>
        <taxon>Pseudomonadota</taxon>
        <taxon>Alphaproteobacteria</taxon>
        <taxon>Sphingomonadales</taxon>
        <taxon>Erythrobacteraceae</taxon>
        <taxon>Qipengyuania</taxon>
    </lineage>
</organism>
<dbReference type="SUPFAM" id="SSF103481">
    <property type="entry name" value="Multidrug resistance efflux transporter EmrE"/>
    <property type="match status" value="2"/>
</dbReference>
<feature type="transmembrane region" description="Helical" evidence="5">
    <location>
        <begin position="63"/>
        <end position="84"/>
    </location>
</feature>
<evidence type="ECO:0000256" key="1">
    <source>
        <dbReference type="ARBA" id="ARBA00004141"/>
    </source>
</evidence>
<feature type="transmembrane region" description="Helical" evidence="5">
    <location>
        <begin position="124"/>
        <end position="143"/>
    </location>
</feature>
<reference evidence="7 8" key="1">
    <citation type="submission" date="2021-08" db="EMBL/GenBank/DDBJ databases">
        <title>Comparative Genomics Analysis of the Genus Qipengyuania Reveals Extensive Genetic Diversity and Metabolic Versatility, Including the Description of Fifteen Novel Species.</title>
        <authorList>
            <person name="Liu Y."/>
        </authorList>
    </citation>
    <scope>NUCLEOTIDE SEQUENCE [LARGE SCALE GENOMIC DNA]</scope>
    <source>
        <strain evidence="7 8">6D47A</strain>
    </source>
</reference>